<protein>
    <recommendedName>
        <fullName evidence="6">MalT-like TPR region domain-containing protein</fullName>
    </recommendedName>
</protein>
<evidence type="ECO:0000256" key="2">
    <source>
        <dbReference type="SAM" id="Phobius"/>
    </source>
</evidence>
<dbReference type="Proteomes" id="UP001157439">
    <property type="component" value="Unassembled WGS sequence"/>
</dbReference>
<keyword evidence="3" id="KW-0732">Signal</keyword>
<keyword evidence="2" id="KW-1133">Transmembrane helix</keyword>
<proteinExistence type="predicted"/>
<dbReference type="RefSeq" id="WP_095499366.1">
    <property type="nucleotide sequence ID" value="NZ_BSPO01000014.1"/>
</dbReference>
<evidence type="ECO:0000256" key="1">
    <source>
        <dbReference type="SAM" id="Coils"/>
    </source>
</evidence>
<organism evidence="4 5">
    <name type="scientific">Paraferrimonas haliotis</name>
    <dbReference type="NCBI Taxonomy" id="2013866"/>
    <lineage>
        <taxon>Bacteria</taxon>
        <taxon>Pseudomonadati</taxon>
        <taxon>Pseudomonadota</taxon>
        <taxon>Gammaproteobacteria</taxon>
        <taxon>Alteromonadales</taxon>
        <taxon>Ferrimonadaceae</taxon>
        <taxon>Paraferrimonas</taxon>
    </lineage>
</organism>
<dbReference type="AlphaFoldDB" id="A0AA37TQ07"/>
<dbReference type="InterPro" id="IPR011990">
    <property type="entry name" value="TPR-like_helical_dom_sf"/>
</dbReference>
<feature type="transmembrane region" description="Helical" evidence="2">
    <location>
        <begin position="419"/>
        <end position="441"/>
    </location>
</feature>
<dbReference type="SMART" id="SM00028">
    <property type="entry name" value="TPR"/>
    <property type="match status" value="3"/>
</dbReference>
<keyword evidence="2" id="KW-0472">Membrane</keyword>
<evidence type="ECO:0000313" key="5">
    <source>
        <dbReference type="Proteomes" id="UP001157439"/>
    </source>
</evidence>
<dbReference type="EMBL" id="BSPO01000014">
    <property type="protein sequence ID" value="GLS84913.1"/>
    <property type="molecule type" value="Genomic_DNA"/>
</dbReference>
<dbReference type="Gene3D" id="1.25.40.10">
    <property type="entry name" value="Tetratricopeptide repeat domain"/>
    <property type="match status" value="1"/>
</dbReference>
<comment type="caution">
    <text evidence="4">The sequence shown here is derived from an EMBL/GenBank/DDBJ whole genome shotgun (WGS) entry which is preliminary data.</text>
</comment>
<gene>
    <name evidence="4" type="ORF">GCM10007894_28900</name>
</gene>
<keyword evidence="5" id="KW-1185">Reference proteome</keyword>
<dbReference type="SUPFAM" id="SSF48452">
    <property type="entry name" value="TPR-like"/>
    <property type="match status" value="1"/>
</dbReference>
<keyword evidence="2" id="KW-0812">Transmembrane</keyword>
<dbReference type="InterPro" id="IPR019734">
    <property type="entry name" value="TPR_rpt"/>
</dbReference>
<evidence type="ECO:0008006" key="6">
    <source>
        <dbReference type="Google" id="ProtNLM"/>
    </source>
</evidence>
<keyword evidence="1" id="KW-0175">Coiled coil</keyword>
<reference evidence="4 5" key="1">
    <citation type="journal article" date="2014" name="Int. J. Syst. Evol. Microbiol.">
        <title>Complete genome sequence of Corynebacterium casei LMG S-19264T (=DSM 44701T), isolated from a smear-ripened cheese.</title>
        <authorList>
            <consortium name="US DOE Joint Genome Institute (JGI-PGF)"/>
            <person name="Walter F."/>
            <person name="Albersmeier A."/>
            <person name="Kalinowski J."/>
            <person name="Ruckert C."/>
        </authorList>
    </citation>
    <scope>NUCLEOTIDE SEQUENCE [LARGE SCALE GENOMIC DNA]</scope>
    <source>
        <strain evidence="4 5">NBRC 112785</strain>
    </source>
</reference>
<evidence type="ECO:0000313" key="4">
    <source>
        <dbReference type="EMBL" id="GLS84913.1"/>
    </source>
</evidence>
<evidence type="ECO:0000256" key="3">
    <source>
        <dbReference type="SAM" id="SignalP"/>
    </source>
</evidence>
<feature type="chain" id="PRO_5041213919" description="MalT-like TPR region domain-containing protein" evidence="3">
    <location>
        <begin position="19"/>
        <end position="599"/>
    </location>
</feature>
<accession>A0AA37TQ07</accession>
<sequence>MKQLSFLVLALVGFFAYAGPSKSTLDSLAADTSISPNTALEKIKEVSEEIDNSNLSLKLQAQFLLCIAQNNAGNYLSASNIASSILQQRQTQLSTAQTAYFKSCLAMSKLYQEKFTDAVVLLESAVRLAEKSGNRSALITAMQVRSLSSSFRLAYAEGLEDLLVASDAYQSAIDAWSENDWYIPPRSTLIMTTAMMYYYLEQHKNALEQLKQNNADKLHDSAKLMHFTMLAEISNKLGNTPDVRVYQNIVLETLTEVSNKHYVGIALGTMANISIDLEDYDKAIIYATEAQTLFAELNRYDSVTNKIRILGKAYLFKGDYRLGLDYLNLALNRYDSTKNIYEIKYIYEALNEYYSKIKNYQEANNAKKHLLDLAKQQLKNLENSRIAQARLISTAKEIEMKQRESVIQNQTPNSISKAYIAYVVGFIGALSLIVQLTMHLVGRFKSRQSILFEPRSILKSRISAAKFIEKNKTLNLTMTGINIQLNRTVVTDKQKSKLLLENASKICTQHLRNTDAIFSHQLGYMLLCPHMDDAGAEILIQELTRHFDSLGIAEHIELGAAQMRSIDTLETLLQQAQLDSLRRHGVSSRQYHQPLNELQ</sequence>
<feature type="coiled-coil region" evidence="1">
    <location>
        <begin position="357"/>
        <end position="384"/>
    </location>
</feature>
<feature type="signal peptide" evidence="3">
    <location>
        <begin position="1"/>
        <end position="18"/>
    </location>
</feature>
<name>A0AA37TQ07_9GAMM</name>